<keyword evidence="1" id="KW-1185">Reference proteome</keyword>
<reference evidence="2" key="1">
    <citation type="submission" date="2025-08" db="UniProtKB">
        <authorList>
            <consortium name="RefSeq"/>
        </authorList>
    </citation>
    <scope>IDENTIFICATION</scope>
</reference>
<organism evidence="1 2">
    <name type="scientific">Hydra vulgaris</name>
    <name type="common">Hydra</name>
    <name type="synonym">Hydra attenuata</name>
    <dbReference type="NCBI Taxonomy" id="6087"/>
    <lineage>
        <taxon>Eukaryota</taxon>
        <taxon>Metazoa</taxon>
        <taxon>Cnidaria</taxon>
        <taxon>Hydrozoa</taxon>
        <taxon>Hydroidolina</taxon>
        <taxon>Anthoathecata</taxon>
        <taxon>Aplanulata</taxon>
        <taxon>Hydridae</taxon>
        <taxon>Hydra</taxon>
    </lineage>
</organism>
<dbReference type="Proteomes" id="UP001652625">
    <property type="component" value="Chromosome 10"/>
</dbReference>
<dbReference type="PANTHER" id="PTHR35258:SF1">
    <property type="entry name" value="SPERMATOGENESIS-ASSOCIATED PROTEIN 22"/>
    <property type="match status" value="1"/>
</dbReference>
<dbReference type="RefSeq" id="XP_065663741.1">
    <property type="nucleotide sequence ID" value="XM_065807669.1"/>
</dbReference>
<protein>
    <submittedName>
        <fullName evidence="2">Spermatogenesis-associated protein 22 isoform X2</fullName>
    </submittedName>
</protein>
<proteinExistence type="predicted"/>
<dbReference type="PANTHER" id="PTHR35258">
    <property type="entry name" value="SPERMATOGENESIS-ASSOCIATED PROTEIN 22"/>
    <property type="match status" value="1"/>
</dbReference>
<evidence type="ECO:0000313" key="2">
    <source>
        <dbReference type="RefSeq" id="XP_065663741.1"/>
    </source>
</evidence>
<accession>A0ABM4CPF6</accession>
<name>A0ABM4CPF6_HYDVU</name>
<dbReference type="GeneID" id="101236497"/>
<dbReference type="InterPro" id="IPR033536">
    <property type="entry name" value="Spata22"/>
</dbReference>
<sequence>MLRQIKKEESSSLVPIFGCRKRQRVSVLADPIDLSGDNENENIYFNVPSLENQSYQNRSQIERSSKLQKQCISSVTPKSDLKYTSNKNILVQAPQQFQFQKSLHCNNNGINQQGYNIKIANSIHINKKLLSPNTLNEIRSSSVCKQHKNVNFMVPNSSKISTCKKNLASSFSISQKESNDLSPWGKGSNKENLQPTNGFIQHKTLEKAFLKKPRENTNKFVTTTIKNLKEWSKVTENKPVIFEIFGTMESTVSHCKPEKIFFIKDQVDKIRCVLWEIDRFMPHIPRGSVVRCVGKFNEDYFHCFSIRQVKPHENNLVEFLLEKSDQELQNQIVNSREL</sequence>
<evidence type="ECO:0000313" key="1">
    <source>
        <dbReference type="Proteomes" id="UP001652625"/>
    </source>
</evidence>
<gene>
    <name evidence="2" type="primary">LOC101236497</name>
</gene>